<dbReference type="GO" id="GO:0004497">
    <property type="term" value="F:monooxygenase activity"/>
    <property type="evidence" value="ECO:0007669"/>
    <property type="project" value="UniProtKB-KW"/>
</dbReference>
<keyword evidence="5" id="KW-0732">Signal</keyword>
<comment type="caution">
    <text evidence="8">The sequence shown here is derived from an EMBL/GenBank/DDBJ whole genome shotgun (WGS) entry which is preliminary data.</text>
</comment>
<dbReference type="Pfam" id="PF18132">
    <property type="entry name" value="Tyrosinase_C"/>
    <property type="match status" value="1"/>
</dbReference>
<keyword evidence="9" id="KW-1185">Reference proteome</keyword>
<comment type="cofactor">
    <cofactor evidence="1">
        <name>Cu(2+)</name>
        <dbReference type="ChEBI" id="CHEBI:29036"/>
    </cofactor>
</comment>
<organism evidence="8 9">
    <name type="scientific">Hirsutella rhossiliensis</name>
    <dbReference type="NCBI Taxonomy" id="111463"/>
    <lineage>
        <taxon>Eukaryota</taxon>
        <taxon>Fungi</taxon>
        <taxon>Dikarya</taxon>
        <taxon>Ascomycota</taxon>
        <taxon>Pezizomycotina</taxon>
        <taxon>Sordariomycetes</taxon>
        <taxon>Hypocreomycetidae</taxon>
        <taxon>Hypocreales</taxon>
        <taxon>Ophiocordycipitaceae</taxon>
        <taxon>Hirsutella</taxon>
    </lineage>
</organism>
<feature type="domain" description="Tyrosinase copper-binding" evidence="6">
    <location>
        <begin position="126"/>
        <end position="143"/>
    </location>
</feature>
<dbReference type="InterPro" id="IPR041640">
    <property type="entry name" value="Tyrosinase_C"/>
</dbReference>
<evidence type="ECO:0000256" key="4">
    <source>
        <dbReference type="ARBA" id="ARBA00023033"/>
    </source>
</evidence>
<evidence type="ECO:0000259" key="7">
    <source>
        <dbReference type="PROSITE" id="PS00498"/>
    </source>
</evidence>
<dbReference type="EMBL" id="JAIZPD010000005">
    <property type="protein sequence ID" value="KAH0963477.1"/>
    <property type="molecule type" value="Genomic_DNA"/>
</dbReference>
<dbReference type="InterPro" id="IPR008922">
    <property type="entry name" value="Di-copper_centre_dom_sf"/>
</dbReference>
<dbReference type="PANTHER" id="PTHR11474">
    <property type="entry name" value="TYROSINASE FAMILY MEMBER"/>
    <property type="match status" value="1"/>
</dbReference>
<evidence type="ECO:0000313" key="9">
    <source>
        <dbReference type="Proteomes" id="UP000824596"/>
    </source>
</evidence>
<sequence>MTMLRAIAAFVLLQCTCSALAPASGYDFGVDVSPLTRRQDAAAPIVVGKLPLALDGSMPKRLEVRQLKADQHKWDLFILALSMLQYADQDDPLSWYQIAGIHGVPFQPWNGVQAAPGANQSGYCTHNSALFPMWHRPYMALFEQQMFKMANTIATMFTNQTQRRLYQQAATDFRVPYWDWSRGAPPGETHLPDIFWNPVMVQDGPNGVQTIKNPLYSYQFHPLDSEAFIWNPLKQWNETKRGPDTSVSLAAPPSNNEKVNAVLLSKLPEIQQRLYVLFSNYHDFNSFSNKAWAVSKGLPALDSVEAIHDIIHLYGGSKGHLTYVPLSSFDPLFFLHHTMTDRLVAIWQILNPSAWITPMAAGETTFTAIKGTMQSSASPLTPFYASPDGTFWTSDTARMTEAFGYVYADTDPTVGSAQDLRQSLIKKITDWYGPASPVGLLANSQRAGEASRAQGDAGKDHVHGEGFDPHVKLNADESIGSGTVRGGSYTEWVANVHVNVEALDGSFGIHFFLGTPPADEGEWETAPNLGGSVGVFAMNRMTGSQSKISGAVPLTSALVRMVATGALAGLDPAAVTPLLRSSLQFRVLGSDDREVDPRLVEGLYIGISSSDVKVPEEQLELPEWGQAVTRLELWV</sequence>
<evidence type="ECO:0000256" key="2">
    <source>
        <dbReference type="ARBA" id="ARBA00022723"/>
    </source>
</evidence>
<dbReference type="SUPFAM" id="SSF48056">
    <property type="entry name" value="Di-copper centre-containing domain"/>
    <property type="match status" value="1"/>
</dbReference>
<dbReference type="RefSeq" id="XP_044720990.1">
    <property type="nucleotide sequence ID" value="XM_044864458.1"/>
</dbReference>
<dbReference type="GO" id="GO:0046872">
    <property type="term" value="F:metal ion binding"/>
    <property type="evidence" value="ECO:0007669"/>
    <property type="project" value="UniProtKB-KW"/>
</dbReference>
<evidence type="ECO:0000313" key="8">
    <source>
        <dbReference type="EMBL" id="KAH0963477.1"/>
    </source>
</evidence>
<dbReference type="OrthoDB" id="6132182at2759"/>
<gene>
    <name evidence="8" type="ORF">HRG_05987</name>
</gene>
<dbReference type="PANTHER" id="PTHR11474:SF32">
    <property type="entry name" value="TYROSINASE"/>
    <property type="match status" value="1"/>
</dbReference>
<accession>A0A9P8N2E9</accession>
<feature type="signal peptide" evidence="5">
    <location>
        <begin position="1"/>
        <end position="25"/>
    </location>
</feature>
<dbReference type="Proteomes" id="UP000824596">
    <property type="component" value="Unassembled WGS sequence"/>
</dbReference>
<proteinExistence type="predicted"/>
<dbReference type="GeneID" id="68355116"/>
<evidence type="ECO:0000259" key="6">
    <source>
        <dbReference type="PROSITE" id="PS00497"/>
    </source>
</evidence>
<keyword evidence="2" id="KW-0479">Metal-binding</keyword>
<dbReference type="PRINTS" id="PR00092">
    <property type="entry name" value="TYROSINASE"/>
</dbReference>
<dbReference type="Gene3D" id="2.60.310.20">
    <property type="match status" value="1"/>
</dbReference>
<name>A0A9P8N2E9_9HYPO</name>
<dbReference type="Gene3D" id="1.10.1280.10">
    <property type="entry name" value="Di-copper center containing domain from catechol oxidase"/>
    <property type="match status" value="1"/>
</dbReference>
<dbReference type="PROSITE" id="PS00497">
    <property type="entry name" value="TYROSINASE_1"/>
    <property type="match status" value="1"/>
</dbReference>
<dbReference type="InterPro" id="IPR002227">
    <property type="entry name" value="Tyrosinase_Cu-bd"/>
</dbReference>
<reference evidence="8" key="1">
    <citation type="submission" date="2021-09" db="EMBL/GenBank/DDBJ databases">
        <title>A high-quality genome of the endoparasitic fungus Hirsutella rhossiliensis with a comparison of Hirsutella genomes reveals transposable elements contributing to genome size variation.</title>
        <authorList>
            <person name="Lin R."/>
            <person name="Jiao Y."/>
            <person name="Sun X."/>
            <person name="Ling J."/>
            <person name="Xie B."/>
            <person name="Cheng X."/>
        </authorList>
    </citation>
    <scope>NUCLEOTIDE SEQUENCE</scope>
    <source>
        <strain evidence="8">HR02</strain>
    </source>
</reference>
<dbReference type="Pfam" id="PF00264">
    <property type="entry name" value="Tyrosinase"/>
    <property type="match status" value="1"/>
</dbReference>
<dbReference type="PROSITE" id="PS00498">
    <property type="entry name" value="TYROSINASE_2"/>
    <property type="match status" value="1"/>
</dbReference>
<feature type="chain" id="PRO_5040204469" evidence="5">
    <location>
        <begin position="26"/>
        <end position="635"/>
    </location>
</feature>
<dbReference type="InterPro" id="IPR050316">
    <property type="entry name" value="Tyrosinase/Hemocyanin"/>
</dbReference>
<keyword evidence="3" id="KW-0560">Oxidoreductase</keyword>
<feature type="domain" description="Tyrosinase copper-binding" evidence="7">
    <location>
        <begin position="330"/>
        <end position="341"/>
    </location>
</feature>
<evidence type="ECO:0000256" key="1">
    <source>
        <dbReference type="ARBA" id="ARBA00001973"/>
    </source>
</evidence>
<dbReference type="AlphaFoldDB" id="A0A9P8N2E9"/>
<protein>
    <submittedName>
        <fullName evidence="8">Tyrosinase</fullName>
    </submittedName>
</protein>
<keyword evidence="4" id="KW-0503">Monooxygenase</keyword>
<evidence type="ECO:0000256" key="5">
    <source>
        <dbReference type="SAM" id="SignalP"/>
    </source>
</evidence>
<evidence type="ECO:0000256" key="3">
    <source>
        <dbReference type="ARBA" id="ARBA00023002"/>
    </source>
</evidence>